<keyword evidence="2" id="KW-0472">Membrane</keyword>
<dbReference type="PANTHER" id="PTHR12652">
    <property type="entry name" value="PEROXISOMAL BIOGENESIS FACTOR 11"/>
    <property type="match status" value="1"/>
</dbReference>
<protein>
    <submittedName>
        <fullName evidence="5">Peroxisomal biogenesis factor 11 PEX11</fullName>
    </submittedName>
</protein>
<dbReference type="GO" id="GO:0005778">
    <property type="term" value="C:peroxisomal membrane"/>
    <property type="evidence" value="ECO:0007669"/>
    <property type="project" value="UniProtKB-SubCell"/>
</dbReference>
<name>A0A4P6XM17_9ASCO</name>
<evidence type="ECO:0000256" key="1">
    <source>
        <dbReference type="ARBA" id="ARBA00022593"/>
    </source>
</evidence>
<keyword evidence="1" id="KW-0962">Peroxisome biogenesis</keyword>
<gene>
    <name evidence="5" type="primary">MPUL0B07820</name>
    <name evidence="5" type="ORF">METSCH_B07820</name>
</gene>
<dbReference type="STRING" id="2163413.A0A4P6XM17"/>
<evidence type="ECO:0000256" key="4">
    <source>
        <dbReference type="ARBA" id="ARBA00046271"/>
    </source>
</evidence>
<dbReference type="PANTHER" id="PTHR12652:SF50">
    <property type="entry name" value="PEROXIN 11"/>
    <property type="match status" value="1"/>
</dbReference>
<accession>A0A4P6XM17</accession>
<dbReference type="Pfam" id="PF05648">
    <property type="entry name" value="PEX11"/>
    <property type="match status" value="1"/>
</dbReference>
<comment type="subcellular location">
    <subcellularLocation>
        <location evidence="4">Peroxisome membrane</location>
    </subcellularLocation>
</comment>
<keyword evidence="6" id="KW-1185">Reference proteome</keyword>
<evidence type="ECO:0000256" key="3">
    <source>
        <dbReference type="ARBA" id="ARBA00023140"/>
    </source>
</evidence>
<dbReference type="EMBL" id="CP034457">
    <property type="protein sequence ID" value="QBM87575.1"/>
    <property type="molecule type" value="Genomic_DNA"/>
</dbReference>
<sequence length="228" mass="25984">MVADTIIYHPTVLKLLRFLDSSPKREKSFRLVAYLSRFLAYYLQRRGFSHELIKKFTDLKLHATFIRKGLRFLKPLNHLQAASQAYDNKLMDRVLLLLTVVRNLGYAGYLTLDTVTFFKMLGIVDKKKYSQVPTWLARCWLVGLATGVVHSLRTYSINTAKLAHTEEKDAGAALEHKIFTAKRKLVWDLLDMFICLNSLGALHFSEGDIGFAGIVTSLMGLRDLWAAT</sequence>
<evidence type="ECO:0000313" key="6">
    <source>
        <dbReference type="Proteomes" id="UP000292447"/>
    </source>
</evidence>
<dbReference type="AlphaFoldDB" id="A0A4P6XM17"/>
<evidence type="ECO:0000313" key="5">
    <source>
        <dbReference type="EMBL" id="QBM87575.1"/>
    </source>
</evidence>
<keyword evidence="3" id="KW-0576">Peroxisome</keyword>
<dbReference type="InterPro" id="IPR008733">
    <property type="entry name" value="PEX11"/>
</dbReference>
<dbReference type="Proteomes" id="UP000292447">
    <property type="component" value="Chromosome II"/>
</dbReference>
<proteinExistence type="predicted"/>
<evidence type="ECO:0000256" key="2">
    <source>
        <dbReference type="ARBA" id="ARBA00023136"/>
    </source>
</evidence>
<organism evidence="5 6">
    <name type="scientific">Metschnikowia aff. pulcherrima</name>
    <dbReference type="NCBI Taxonomy" id="2163413"/>
    <lineage>
        <taxon>Eukaryota</taxon>
        <taxon>Fungi</taxon>
        <taxon>Dikarya</taxon>
        <taxon>Ascomycota</taxon>
        <taxon>Saccharomycotina</taxon>
        <taxon>Pichiomycetes</taxon>
        <taxon>Metschnikowiaceae</taxon>
        <taxon>Metschnikowia</taxon>
    </lineage>
</organism>
<dbReference type="GO" id="GO:0016559">
    <property type="term" value="P:peroxisome fission"/>
    <property type="evidence" value="ECO:0007669"/>
    <property type="project" value="InterPro"/>
</dbReference>
<reference evidence="6" key="1">
    <citation type="submission" date="2019-03" db="EMBL/GenBank/DDBJ databases">
        <title>Snf2 controls pulcherriminic acid biosynthesis and connects pigmentation and antifungal activity of the yeast Metschnikowia pulcherrima.</title>
        <authorList>
            <person name="Gore-Lloyd D."/>
            <person name="Sumann I."/>
            <person name="Brachmann A.O."/>
            <person name="Schneeberger K."/>
            <person name="Ortiz-Merino R.A."/>
            <person name="Moreno-Beltran M."/>
            <person name="Schlaefli M."/>
            <person name="Kirner P."/>
            <person name="Santos Kron A."/>
            <person name="Wolfe K.H."/>
            <person name="Piel J."/>
            <person name="Ahrens C.H."/>
            <person name="Henk D."/>
            <person name="Freimoser F.M."/>
        </authorList>
    </citation>
    <scope>NUCLEOTIDE SEQUENCE [LARGE SCALE GENOMIC DNA]</scope>
    <source>
        <strain evidence="6">APC 1.2</strain>
    </source>
</reference>